<dbReference type="AlphaFoldDB" id="A0AAV0XA37"/>
<evidence type="ECO:0000313" key="1">
    <source>
        <dbReference type="EMBL" id="CAI6365125.1"/>
    </source>
</evidence>
<organism evidence="1 2">
    <name type="scientific">Macrosiphum euphorbiae</name>
    <name type="common">potato aphid</name>
    <dbReference type="NCBI Taxonomy" id="13131"/>
    <lineage>
        <taxon>Eukaryota</taxon>
        <taxon>Metazoa</taxon>
        <taxon>Ecdysozoa</taxon>
        <taxon>Arthropoda</taxon>
        <taxon>Hexapoda</taxon>
        <taxon>Insecta</taxon>
        <taxon>Pterygota</taxon>
        <taxon>Neoptera</taxon>
        <taxon>Paraneoptera</taxon>
        <taxon>Hemiptera</taxon>
        <taxon>Sternorrhyncha</taxon>
        <taxon>Aphidomorpha</taxon>
        <taxon>Aphidoidea</taxon>
        <taxon>Aphididae</taxon>
        <taxon>Macrosiphini</taxon>
        <taxon>Macrosiphum</taxon>
    </lineage>
</organism>
<evidence type="ECO:0000313" key="2">
    <source>
        <dbReference type="Proteomes" id="UP001160148"/>
    </source>
</evidence>
<comment type="caution">
    <text evidence="1">The sequence shown here is derived from an EMBL/GenBank/DDBJ whole genome shotgun (WGS) entry which is preliminary data.</text>
</comment>
<protein>
    <recommendedName>
        <fullName evidence="3">SAM domain-containing protein</fullName>
    </recommendedName>
</protein>
<accession>A0AAV0XA37</accession>
<dbReference type="EMBL" id="CARXXK010000004">
    <property type="protein sequence ID" value="CAI6365125.1"/>
    <property type="molecule type" value="Genomic_DNA"/>
</dbReference>
<evidence type="ECO:0008006" key="3">
    <source>
        <dbReference type="Google" id="ProtNLM"/>
    </source>
</evidence>
<gene>
    <name evidence="1" type="ORF">MEUPH1_LOCUS19872</name>
</gene>
<name>A0AAV0XA37_9HEMI</name>
<reference evidence="1 2" key="1">
    <citation type="submission" date="2023-01" db="EMBL/GenBank/DDBJ databases">
        <authorList>
            <person name="Whitehead M."/>
        </authorList>
    </citation>
    <scope>NUCLEOTIDE SEQUENCE [LARGE SCALE GENOMIC DNA]</scope>
</reference>
<proteinExistence type="predicted"/>
<keyword evidence="2" id="KW-1185">Reference proteome</keyword>
<sequence>MQHQKEDYLSLLSEHLAEDERIYTDLHLPSCSSISNDENSVECPNIMNNFSQLPPSSHDNMSPMPYHLSFEDQNCLKEMLLGWNMEFLYETCLADCIDIEALQSISPSEVEQLLSKYPMGVKIKFKKHIKKLQNKPEEVSDDVMNPSISDDVMNPSTVSTLSFSNAPVPVQSISHMSPQFSLHDVLKNSSHGIMIMNYYKSNKSLNESCRSLMIDLIISSLIEQSISMSVGLADTIAKTIVETFTTELKETYFVRDTDNKAPKGKLYAKFFNKIRSLKNHGLVSQGPSKKCRLEKNCLTRISAAFNDDLVVEENAESYISQLNHEELSWPDIELIWKKTAVYRLKSLKMSATDLHKTWPHYKKPLGYKLVDIDFQCLHKEALNILKEFDDTKLKLIQVINERLKDPANKKLYNYMVENSQITESSKSCIILYLLHAILLPTSKRSFTNSQGKKNIVKFSIQDSQNSFMMIAPTAVEVEEMIKRKYNVGDTIQPCIIIVGTVSEPLEILVFFDGIKYKVFSPIKALDICFKIFHVFNIEYPIESINVWLFIQKLFYNIVNKYDKSCPLVNQVINELKLF</sequence>
<dbReference type="Proteomes" id="UP001160148">
    <property type="component" value="Unassembled WGS sequence"/>
</dbReference>